<dbReference type="FunFam" id="1.10.630.10:FF:000126">
    <property type="entry name" value="Predicted protein"/>
    <property type="match status" value="1"/>
</dbReference>
<dbReference type="Gene3D" id="1.10.630.10">
    <property type="entry name" value="Cytochrome P450"/>
    <property type="match status" value="1"/>
</dbReference>
<dbReference type="PRINTS" id="PR00385">
    <property type="entry name" value="P450"/>
</dbReference>
<evidence type="ECO:0000256" key="13">
    <source>
        <dbReference type="RuleBase" id="RU000461"/>
    </source>
</evidence>
<keyword evidence="8 13" id="KW-0560">Oxidoreductase</keyword>
<dbReference type="Pfam" id="PF00067">
    <property type="entry name" value="p450"/>
    <property type="match status" value="1"/>
</dbReference>
<evidence type="ECO:0000256" key="7">
    <source>
        <dbReference type="ARBA" id="ARBA00022989"/>
    </source>
</evidence>
<dbReference type="GO" id="GO:0004497">
    <property type="term" value="F:monooxygenase activity"/>
    <property type="evidence" value="ECO:0007669"/>
    <property type="project" value="UniProtKB-KW"/>
</dbReference>
<evidence type="ECO:0000256" key="11">
    <source>
        <dbReference type="ARBA" id="ARBA00023136"/>
    </source>
</evidence>
<keyword evidence="4 12" id="KW-0349">Heme</keyword>
<sequence>MSLTSTIICRIVFGRRYTDEGIEGSKLQGMLYECQAMWATFFFSDYIPFLGWIDKLMGQHARLERIFNDLDKFYEEVIDEHMHPNRKTPGNEDIIDILLQLKKQRSFPVDLTNDHIKAFFMNMLVAATDTVAATTVWVMTVLIKNPRVMKKVQEEIRNLGGTKDFLDEDVIQKFPYFRAVIKETLRLYPPAPIPMPRETNEVCIIDGYKIPAKTIVYVNVWAIQRDPMSWKDPDEFLPERFLDNTTDFRGQHFELIPFGGGRRICPGMPMAVALLDIILANLLNSFDWELPPGMKRKDIDTEVLPGLTQHKKNPLCLLAKCRI</sequence>
<dbReference type="Proteomes" id="UP001386955">
    <property type="component" value="Unassembled WGS sequence"/>
</dbReference>
<evidence type="ECO:0000256" key="2">
    <source>
        <dbReference type="ARBA" id="ARBA00004167"/>
    </source>
</evidence>
<dbReference type="GO" id="GO:0020037">
    <property type="term" value="F:heme binding"/>
    <property type="evidence" value="ECO:0007669"/>
    <property type="project" value="InterPro"/>
</dbReference>
<comment type="caution">
    <text evidence="15">The sequence shown here is derived from an EMBL/GenBank/DDBJ whole genome shotgun (WGS) entry which is preliminary data.</text>
</comment>
<dbReference type="EMBL" id="JAYMYS010000006">
    <property type="protein sequence ID" value="KAK7390168.1"/>
    <property type="molecule type" value="Genomic_DNA"/>
</dbReference>
<evidence type="ECO:0000256" key="3">
    <source>
        <dbReference type="ARBA" id="ARBA00010617"/>
    </source>
</evidence>
<dbReference type="InterPro" id="IPR017972">
    <property type="entry name" value="Cyt_P450_CS"/>
</dbReference>
<accession>A0AAN9SA65</accession>
<feature type="binding site" description="axial binding residue" evidence="12">
    <location>
        <position position="265"/>
    </location>
    <ligand>
        <name>heme</name>
        <dbReference type="ChEBI" id="CHEBI:30413"/>
    </ligand>
    <ligandPart>
        <name>Fe</name>
        <dbReference type="ChEBI" id="CHEBI:18248"/>
    </ligandPart>
</feature>
<protein>
    <recommendedName>
        <fullName evidence="17">Cytochrome P450</fullName>
    </recommendedName>
</protein>
<organism evidence="15 16">
    <name type="scientific">Psophocarpus tetragonolobus</name>
    <name type="common">Winged bean</name>
    <name type="synonym">Dolichos tetragonolobus</name>
    <dbReference type="NCBI Taxonomy" id="3891"/>
    <lineage>
        <taxon>Eukaryota</taxon>
        <taxon>Viridiplantae</taxon>
        <taxon>Streptophyta</taxon>
        <taxon>Embryophyta</taxon>
        <taxon>Tracheophyta</taxon>
        <taxon>Spermatophyta</taxon>
        <taxon>Magnoliopsida</taxon>
        <taxon>eudicotyledons</taxon>
        <taxon>Gunneridae</taxon>
        <taxon>Pentapetalae</taxon>
        <taxon>rosids</taxon>
        <taxon>fabids</taxon>
        <taxon>Fabales</taxon>
        <taxon>Fabaceae</taxon>
        <taxon>Papilionoideae</taxon>
        <taxon>50 kb inversion clade</taxon>
        <taxon>NPAAA clade</taxon>
        <taxon>indigoferoid/millettioid clade</taxon>
        <taxon>Phaseoleae</taxon>
        <taxon>Psophocarpus</taxon>
    </lineage>
</organism>
<dbReference type="GO" id="GO:0016020">
    <property type="term" value="C:membrane"/>
    <property type="evidence" value="ECO:0007669"/>
    <property type="project" value="UniProtKB-SubCell"/>
</dbReference>
<dbReference type="InterPro" id="IPR002401">
    <property type="entry name" value="Cyt_P450_E_grp-I"/>
</dbReference>
<dbReference type="PANTHER" id="PTHR47955:SF22">
    <property type="entry name" value="CYTOCHROME P450 83B1-LIKE"/>
    <property type="match status" value="1"/>
</dbReference>
<evidence type="ECO:0000313" key="16">
    <source>
        <dbReference type="Proteomes" id="UP001386955"/>
    </source>
</evidence>
<comment type="similarity">
    <text evidence="3 13">Belongs to the cytochrome P450 family.</text>
</comment>
<evidence type="ECO:0000256" key="14">
    <source>
        <dbReference type="SAM" id="Phobius"/>
    </source>
</evidence>
<evidence type="ECO:0000256" key="1">
    <source>
        <dbReference type="ARBA" id="ARBA00001971"/>
    </source>
</evidence>
<keyword evidence="7 14" id="KW-1133">Transmembrane helix</keyword>
<evidence type="ECO:0000313" key="15">
    <source>
        <dbReference type="EMBL" id="KAK7390168.1"/>
    </source>
</evidence>
<keyword evidence="11 14" id="KW-0472">Membrane</keyword>
<evidence type="ECO:0000256" key="4">
    <source>
        <dbReference type="ARBA" id="ARBA00022617"/>
    </source>
</evidence>
<keyword evidence="9 12" id="KW-0408">Iron</keyword>
<evidence type="ECO:0000256" key="5">
    <source>
        <dbReference type="ARBA" id="ARBA00022692"/>
    </source>
</evidence>
<keyword evidence="5 14" id="KW-0812">Transmembrane</keyword>
<dbReference type="InterPro" id="IPR036396">
    <property type="entry name" value="Cyt_P450_sf"/>
</dbReference>
<dbReference type="GO" id="GO:0016705">
    <property type="term" value="F:oxidoreductase activity, acting on paired donors, with incorporation or reduction of molecular oxygen"/>
    <property type="evidence" value="ECO:0007669"/>
    <property type="project" value="InterPro"/>
</dbReference>
<evidence type="ECO:0000256" key="9">
    <source>
        <dbReference type="ARBA" id="ARBA00023004"/>
    </source>
</evidence>
<dbReference type="PANTHER" id="PTHR47955">
    <property type="entry name" value="CYTOCHROME P450 FAMILY 71 PROTEIN"/>
    <property type="match status" value="1"/>
</dbReference>
<dbReference type="PROSITE" id="PS00086">
    <property type="entry name" value="CYTOCHROME_P450"/>
    <property type="match status" value="1"/>
</dbReference>
<name>A0AAN9SA65_PSOTE</name>
<evidence type="ECO:0000256" key="6">
    <source>
        <dbReference type="ARBA" id="ARBA00022723"/>
    </source>
</evidence>
<dbReference type="InterPro" id="IPR001128">
    <property type="entry name" value="Cyt_P450"/>
</dbReference>
<gene>
    <name evidence="15" type="ORF">VNO78_25467</name>
</gene>
<dbReference type="GO" id="GO:0005506">
    <property type="term" value="F:iron ion binding"/>
    <property type="evidence" value="ECO:0007669"/>
    <property type="project" value="InterPro"/>
</dbReference>
<keyword evidence="16" id="KW-1185">Reference proteome</keyword>
<keyword evidence="10 13" id="KW-0503">Monooxygenase</keyword>
<keyword evidence="6 12" id="KW-0479">Metal-binding</keyword>
<dbReference type="PRINTS" id="PR00463">
    <property type="entry name" value="EP450I"/>
</dbReference>
<dbReference type="SUPFAM" id="SSF48264">
    <property type="entry name" value="Cytochrome P450"/>
    <property type="match status" value="1"/>
</dbReference>
<evidence type="ECO:0000256" key="12">
    <source>
        <dbReference type="PIRSR" id="PIRSR602401-1"/>
    </source>
</evidence>
<reference evidence="15 16" key="1">
    <citation type="submission" date="2024-01" db="EMBL/GenBank/DDBJ databases">
        <title>The genomes of 5 underutilized Papilionoideae crops provide insights into root nodulation and disease resistanc.</title>
        <authorList>
            <person name="Jiang F."/>
        </authorList>
    </citation>
    <scope>NUCLEOTIDE SEQUENCE [LARGE SCALE GENOMIC DNA]</scope>
    <source>
        <strain evidence="15">DUOXIRENSHENG_FW03</strain>
        <tissue evidence="15">Leaves</tissue>
    </source>
</reference>
<evidence type="ECO:0000256" key="10">
    <source>
        <dbReference type="ARBA" id="ARBA00023033"/>
    </source>
</evidence>
<dbReference type="AlphaFoldDB" id="A0AAN9SA65"/>
<comment type="cofactor">
    <cofactor evidence="1 12">
        <name>heme</name>
        <dbReference type="ChEBI" id="CHEBI:30413"/>
    </cofactor>
</comment>
<evidence type="ECO:0008006" key="17">
    <source>
        <dbReference type="Google" id="ProtNLM"/>
    </source>
</evidence>
<comment type="subcellular location">
    <subcellularLocation>
        <location evidence="2">Membrane</location>
        <topology evidence="2">Single-pass membrane protein</topology>
    </subcellularLocation>
</comment>
<evidence type="ECO:0000256" key="8">
    <source>
        <dbReference type="ARBA" id="ARBA00023002"/>
    </source>
</evidence>
<proteinExistence type="inferred from homology"/>
<feature type="transmembrane region" description="Helical" evidence="14">
    <location>
        <begin position="119"/>
        <end position="143"/>
    </location>
</feature>